<dbReference type="InterPro" id="IPR002227">
    <property type="entry name" value="Tyrosinase_Cu-bd"/>
</dbReference>
<dbReference type="EMBL" id="JACBFH010000004">
    <property type="protein sequence ID" value="NYY96652.1"/>
    <property type="molecule type" value="Genomic_DNA"/>
</dbReference>
<proteinExistence type="inferred from homology"/>
<dbReference type="PROSITE" id="PS00498">
    <property type="entry name" value="TYROSINASE_2"/>
    <property type="match status" value="1"/>
</dbReference>
<name>A0A7Z0QPU5_9BRAD</name>
<dbReference type="PANTHER" id="PTHR11474">
    <property type="entry name" value="TYROSINASE FAMILY MEMBER"/>
    <property type="match status" value="1"/>
</dbReference>
<comment type="similarity">
    <text evidence="1">Belongs to the tyrosinase family.</text>
</comment>
<evidence type="ECO:0000256" key="2">
    <source>
        <dbReference type="ARBA" id="ARBA00022723"/>
    </source>
</evidence>
<dbReference type="AlphaFoldDB" id="A0A7Z0QPU5"/>
<keyword evidence="3" id="KW-0186">Copper</keyword>
<evidence type="ECO:0000313" key="6">
    <source>
        <dbReference type="EMBL" id="NYY96652.1"/>
    </source>
</evidence>
<organism evidence="6">
    <name type="scientific">Bradyrhizobium barranii subsp. barranii</name>
    <dbReference type="NCBI Taxonomy" id="2823807"/>
    <lineage>
        <taxon>Bacteria</taxon>
        <taxon>Pseudomonadati</taxon>
        <taxon>Pseudomonadota</taxon>
        <taxon>Alphaproteobacteria</taxon>
        <taxon>Hyphomicrobiales</taxon>
        <taxon>Nitrobacteraceae</taxon>
        <taxon>Bradyrhizobium</taxon>
        <taxon>Bradyrhizobium barranii</taxon>
    </lineage>
</organism>
<dbReference type="InterPro" id="IPR008922">
    <property type="entry name" value="Di-copper_centre_dom_sf"/>
</dbReference>
<evidence type="ECO:0000259" key="5">
    <source>
        <dbReference type="PROSITE" id="PS00498"/>
    </source>
</evidence>
<dbReference type="GO" id="GO:0016491">
    <property type="term" value="F:oxidoreductase activity"/>
    <property type="evidence" value="ECO:0007669"/>
    <property type="project" value="InterPro"/>
</dbReference>
<feature type="domain" description="Tyrosinase copper-binding" evidence="5">
    <location>
        <begin position="92"/>
        <end position="103"/>
    </location>
</feature>
<evidence type="ECO:0000256" key="1">
    <source>
        <dbReference type="ARBA" id="ARBA00009928"/>
    </source>
</evidence>
<keyword evidence="2" id="KW-0479">Metal-binding</keyword>
<reference evidence="6" key="1">
    <citation type="submission" date="2020-06" db="EMBL/GenBank/DDBJ databases">
        <title>Whole Genome Sequence of Bradyrhizobium sp. Strain 323S2.</title>
        <authorList>
            <person name="Bromfield E.S.P."/>
        </authorList>
    </citation>
    <scope>NUCLEOTIDE SEQUENCE [LARGE SCALE GENOMIC DNA]</scope>
    <source>
        <strain evidence="6">323S2</strain>
    </source>
</reference>
<evidence type="ECO:0000256" key="4">
    <source>
        <dbReference type="SAM" id="MobiDB-lite"/>
    </source>
</evidence>
<dbReference type="Pfam" id="PF00264">
    <property type="entry name" value="Tyrosinase"/>
    <property type="match status" value="1"/>
</dbReference>
<dbReference type="GO" id="GO:0046872">
    <property type="term" value="F:metal ion binding"/>
    <property type="evidence" value="ECO:0007669"/>
    <property type="project" value="UniProtKB-KW"/>
</dbReference>
<comment type="caution">
    <text evidence="6">The sequence shown here is derived from an EMBL/GenBank/DDBJ whole genome shotgun (WGS) entry which is preliminary data.</text>
</comment>
<evidence type="ECO:0000256" key="3">
    <source>
        <dbReference type="ARBA" id="ARBA00023008"/>
    </source>
</evidence>
<protein>
    <submittedName>
        <fullName evidence="6">Tyrosinase family protein</fullName>
    </submittedName>
</protein>
<accession>A0A7Z0QPU5</accession>
<dbReference type="Gene3D" id="1.10.1280.10">
    <property type="entry name" value="Di-copper center containing domain from catechol oxidase"/>
    <property type="match status" value="1"/>
</dbReference>
<dbReference type="RefSeq" id="WP_166354275.1">
    <property type="nucleotide sequence ID" value="NZ_CP049700.1"/>
</dbReference>
<dbReference type="PANTHER" id="PTHR11474:SF126">
    <property type="entry name" value="TYROSINASE-LIKE PROTEIN TYR-1-RELATED"/>
    <property type="match status" value="1"/>
</dbReference>
<dbReference type="SUPFAM" id="SSF48056">
    <property type="entry name" value="Di-copper centre-containing domain"/>
    <property type="match status" value="1"/>
</dbReference>
<dbReference type="InterPro" id="IPR050316">
    <property type="entry name" value="Tyrosinase/Hemocyanin"/>
</dbReference>
<gene>
    <name evidence="6" type="ORF">G6321_52885</name>
</gene>
<sequence length="214" mass="23112">MNDLQGIARTARFDPQNDPANGLFQPGPGGDFGVLDQNATLALGGGVPNPKQAFLGSSNSGAGFAQMEGTPHGAAHVSFNGRINSVPVAPQDPLFFLLHANVDRLWAVFQTAYDRFNQSDVKTYPYQQAGDADPWEIISAGLWPWDGSRSHLGNLLPPGTRQENFTKSGLVTNFPGNSPQLLHAIDPYGYNDPRHYLGFGYDDVPYDHVDAATS</sequence>
<feature type="region of interest" description="Disordered" evidence="4">
    <location>
        <begin position="1"/>
        <end position="29"/>
    </location>
</feature>